<dbReference type="RefSeq" id="WP_106502620.1">
    <property type="nucleotide sequence ID" value="NZ_PXXO01000006.1"/>
</dbReference>
<accession>A0A2P7MWS4</accession>
<protein>
    <submittedName>
        <fullName evidence="3">Uncharacterized protein</fullName>
    </submittedName>
</protein>
<dbReference type="OrthoDB" id="482456at2"/>
<dbReference type="Gene3D" id="3.40.50.1400">
    <property type="match status" value="1"/>
</dbReference>
<evidence type="ECO:0000256" key="2">
    <source>
        <dbReference type="ARBA" id="ARBA00023239"/>
    </source>
</evidence>
<dbReference type="InterPro" id="IPR002762">
    <property type="entry name" value="CbiX-like"/>
</dbReference>
<sequence length="457" mass="49047">MRSALPQWEPAQLPACGSPDRWGWLQQLRNQPELDPEPWLLALENGSLSIAPDLLAVLAERLDPPAQLRLLRWWRQQPDPDPGLPSQVLRHRDGASAAWLLEQLAPGPVALGFALPLSALPQVVAAALLPLLGHQRQVAAWPVLLCWMRAPIATPLRRAALEGVARGLSVWPRSQLVAGLSALAGDLDPQLAAPAVDLLARLPGARRALVPLRRCGLDPRVAERLGRRLAATPAQPLLLVVHGRAGGQLPAELVALAAELECRRGAPVRLQALSAAAPAAVPAVASELLQPGQVLGLVPLLLLPGGHVRHDLPAIVRHWSAFARVQHWPFLGAWPRWQAALARELAELAMQDYKPAARPLLLHHPLEGPLAARYLTTLERRTGAQCVATPYSAEHLAELKLTLAAPDLAAPALAAPALPLALAANRLTDQLAEQVGPPLLQRPGLRQLLLAELEALP</sequence>
<proteinExistence type="predicted"/>
<reference evidence="3 4" key="1">
    <citation type="journal article" date="2018" name="Environ. Microbiol.">
        <title>Ecological and genomic features of two widespread freshwater picocyanobacteria.</title>
        <authorList>
            <person name="Cabello-Yeves P.J."/>
            <person name="Picazo A."/>
            <person name="Camacho A."/>
            <person name="Callieri C."/>
            <person name="Rosselli R."/>
            <person name="Roda-Garcia J.J."/>
            <person name="Coutinho F.H."/>
            <person name="Rodriguez-Valera F."/>
        </authorList>
    </citation>
    <scope>NUCLEOTIDE SEQUENCE [LARGE SCALE GENOMIC DNA]</scope>
    <source>
        <strain evidence="3 4">Tous</strain>
    </source>
</reference>
<comment type="caution">
    <text evidence="3">The sequence shown here is derived from an EMBL/GenBank/DDBJ whole genome shotgun (WGS) entry which is preliminary data.</text>
</comment>
<dbReference type="Proteomes" id="UP000243002">
    <property type="component" value="Unassembled WGS sequence"/>
</dbReference>
<dbReference type="SUPFAM" id="SSF53800">
    <property type="entry name" value="Chelatase"/>
    <property type="match status" value="1"/>
</dbReference>
<gene>
    <name evidence="3" type="ORF">C7K55_06505</name>
</gene>
<evidence type="ECO:0000313" key="4">
    <source>
        <dbReference type="Proteomes" id="UP000243002"/>
    </source>
</evidence>
<name>A0A2P7MWS4_9CYAN</name>
<keyword evidence="4" id="KW-1185">Reference proteome</keyword>
<dbReference type="AlphaFoldDB" id="A0A2P7MWS4"/>
<evidence type="ECO:0000256" key="1">
    <source>
        <dbReference type="ARBA" id="ARBA00022723"/>
    </source>
</evidence>
<keyword evidence="1" id="KW-0479">Metal-binding</keyword>
<organism evidence="3 4">
    <name type="scientific">Cyanobium usitatum str. Tous</name>
    <dbReference type="NCBI Taxonomy" id="2116684"/>
    <lineage>
        <taxon>Bacteria</taxon>
        <taxon>Bacillati</taxon>
        <taxon>Cyanobacteriota</taxon>
        <taxon>Cyanophyceae</taxon>
        <taxon>Synechococcales</taxon>
        <taxon>Prochlorococcaceae</taxon>
        <taxon>Cyanobium</taxon>
    </lineage>
</organism>
<dbReference type="GO" id="GO:0046872">
    <property type="term" value="F:metal ion binding"/>
    <property type="evidence" value="ECO:0007669"/>
    <property type="project" value="UniProtKB-KW"/>
</dbReference>
<dbReference type="EMBL" id="PXXO01000006">
    <property type="protein sequence ID" value="PSJ05686.1"/>
    <property type="molecule type" value="Genomic_DNA"/>
</dbReference>
<evidence type="ECO:0000313" key="3">
    <source>
        <dbReference type="EMBL" id="PSJ05686.1"/>
    </source>
</evidence>
<keyword evidence="2" id="KW-0456">Lyase</keyword>
<dbReference type="GO" id="GO:0016829">
    <property type="term" value="F:lyase activity"/>
    <property type="evidence" value="ECO:0007669"/>
    <property type="project" value="UniProtKB-KW"/>
</dbReference>
<dbReference type="Pfam" id="PF01903">
    <property type="entry name" value="CbiX"/>
    <property type="match status" value="1"/>
</dbReference>